<accession>A0A819SMD3</accession>
<dbReference type="EMBL" id="CAJNOO010005756">
    <property type="protein sequence ID" value="CAF1429439.1"/>
    <property type="molecule type" value="Genomic_DNA"/>
</dbReference>
<dbReference type="CDD" id="cd00304">
    <property type="entry name" value="RT_like"/>
    <property type="match status" value="1"/>
</dbReference>
<protein>
    <recommendedName>
        <fullName evidence="1">Reverse transcriptase domain-containing protein</fullName>
    </recommendedName>
</protein>
<evidence type="ECO:0000313" key="3">
    <source>
        <dbReference type="EMBL" id="CAF4063767.1"/>
    </source>
</evidence>
<name>A0A819SMD3_9BILA</name>
<dbReference type="OrthoDB" id="6782675at2759"/>
<reference evidence="3" key="1">
    <citation type="submission" date="2021-02" db="EMBL/GenBank/DDBJ databases">
        <authorList>
            <person name="Nowell W R."/>
        </authorList>
    </citation>
    <scope>NUCLEOTIDE SEQUENCE</scope>
</reference>
<gene>
    <name evidence="3" type="ORF">OTI717_LOCUS32277</name>
    <name evidence="2" type="ORF">RFH988_LOCUS35883</name>
</gene>
<dbReference type="PROSITE" id="PS50878">
    <property type="entry name" value="RT_POL"/>
    <property type="match status" value="1"/>
</dbReference>
<evidence type="ECO:0000313" key="4">
    <source>
        <dbReference type="Proteomes" id="UP000663823"/>
    </source>
</evidence>
<dbReference type="Proteomes" id="UP000663823">
    <property type="component" value="Unassembled WGS sequence"/>
</dbReference>
<evidence type="ECO:0000313" key="2">
    <source>
        <dbReference type="EMBL" id="CAF1429439.1"/>
    </source>
</evidence>
<dbReference type="EMBL" id="CAJOAX010009817">
    <property type="protein sequence ID" value="CAF4063767.1"/>
    <property type="molecule type" value="Genomic_DNA"/>
</dbReference>
<feature type="domain" description="Reverse transcriptase" evidence="1">
    <location>
        <begin position="1"/>
        <end position="176"/>
    </location>
</feature>
<dbReference type="PANTHER" id="PTHR21301:SF10">
    <property type="entry name" value="REVERSE TRANSCRIPTASE DOMAIN-CONTAINING PROTEIN"/>
    <property type="match status" value="1"/>
</dbReference>
<dbReference type="InterPro" id="IPR000477">
    <property type="entry name" value="RT_dom"/>
</dbReference>
<dbReference type="Proteomes" id="UP000663882">
    <property type="component" value="Unassembled WGS sequence"/>
</dbReference>
<organism evidence="3 4">
    <name type="scientific">Rotaria sordida</name>
    <dbReference type="NCBI Taxonomy" id="392033"/>
    <lineage>
        <taxon>Eukaryota</taxon>
        <taxon>Metazoa</taxon>
        <taxon>Spiralia</taxon>
        <taxon>Gnathifera</taxon>
        <taxon>Rotifera</taxon>
        <taxon>Eurotatoria</taxon>
        <taxon>Bdelloidea</taxon>
        <taxon>Philodinida</taxon>
        <taxon>Philodinidae</taxon>
        <taxon>Rotaria</taxon>
    </lineage>
</organism>
<proteinExistence type="predicted"/>
<dbReference type="PANTHER" id="PTHR21301">
    <property type="entry name" value="REVERSE TRANSCRIPTASE"/>
    <property type="match status" value="1"/>
</dbReference>
<dbReference type="AlphaFoldDB" id="A0A819SMD3"/>
<comment type="caution">
    <text evidence="3">The sequence shown here is derived from an EMBL/GenBank/DDBJ whole genome shotgun (WGS) entry which is preliminary data.</text>
</comment>
<evidence type="ECO:0000259" key="1">
    <source>
        <dbReference type="PROSITE" id="PS50878"/>
    </source>
</evidence>
<sequence>MCGFDVESLYTNAPVEEAIETTLNYIYKPTKLIDVPFNKEQMRILLNLSIRDAPFRFQSKIDKQIDGVAMGNPLAPIIADLWMQKMEEKLNRFSTNKPMIWLRYVDDVFCIFTIPKAKILEFHTRINKWHQNLHFTLVFESNNWIAFLDVLVTHEQDKLTTSLYRKPTHTGLYVMG</sequence>